<proteinExistence type="predicted"/>
<keyword evidence="1" id="KW-0732">Signal</keyword>
<organism evidence="2 3">
    <name type="scientific">Paraburkholderia fungorum</name>
    <dbReference type="NCBI Taxonomy" id="134537"/>
    <lineage>
        <taxon>Bacteria</taxon>
        <taxon>Pseudomonadati</taxon>
        <taxon>Pseudomonadota</taxon>
        <taxon>Betaproteobacteria</taxon>
        <taxon>Burkholderiales</taxon>
        <taxon>Burkholderiaceae</taxon>
        <taxon>Paraburkholderia</taxon>
    </lineage>
</organism>
<name>A0A420FUT0_9BURK</name>
<evidence type="ECO:0000256" key="1">
    <source>
        <dbReference type="SAM" id="SignalP"/>
    </source>
</evidence>
<dbReference type="Proteomes" id="UP000283709">
    <property type="component" value="Unassembled WGS sequence"/>
</dbReference>
<dbReference type="EMBL" id="MCAS01000037">
    <property type="protein sequence ID" value="RKF36715.1"/>
    <property type="molecule type" value="Genomic_DNA"/>
</dbReference>
<feature type="chain" id="PRO_5019192493" evidence="1">
    <location>
        <begin position="18"/>
        <end position="162"/>
    </location>
</feature>
<dbReference type="OrthoDB" id="9157170at2"/>
<gene>
    <name evidence="2" type="ORF">BCY88_35355</name>
</gene>
<accession>A0A420FUT0</accession>
<evidence type="ECO:0000313" key="2">
    <source>
        <dbReference type="EMBL" id="RKF36715.1"/>
    </source>
</evidence>
<evidence type="ECO:0000313" key="3">
    <source>
        <dbReference type="Proteomes" id="UP000283709"/>
    </source>
</evidence>
<reference evidence="2 3" key="1">
    <citation type="submission" date="2016-07" db="EMBL/GenBank/DDBJ databases">
        <title>Genome analysis of Burkholderia fungorum ES3-20.</title>
        <authorList>
            <person name="Xu D."/>
            <person name="Yao R."/>
            <person name="Zheng S."/>
        </authorList>
    </citation>
    <scope>NUCLEOTIDE SEQUENCE [LARGE SCALE GENOMIC DNA]</scope>
    <source>
        <strain evidence="2 3">ES3-20</strain>
    </source>
</reference>
<comment type="caution">
    <text evidence="2">The sequence shown here is derived from an EMBL/GenBank/DDBJ whole genome shotgun (WGS) entry which is preliminary data.</text>
</comment>
<sequence length="162" mass="18070">MGFFRAGFLSTFCIALAACAAAPTSEEMASADYGTYPDNYQDVIHDYMENVLKDPDSARYDYLNSPQSGWRRTSNGLKFGYVVCVNINARNSYGGYTGAQPSYFMLRDGTVVSTVHGDGQYMDSLVAGLCKDFIGRYRSPMAKNYSPAELELYKKYKNMPVQ</sequence>
<dbReference type="PROSITE" id="PS51257">
    <property type="entry name" value="PROKAR_LIPOPROTEIN"/>
    <property type="match status" value="1"/>
</dbReference>
<protein>
    <submittedName>
        <fullName evidence="2">Uncharacterized protein</fullName>
    </submittedName>
</protein>
<dbReference type="RefSeq" id="WP_120347629.1">
    <property type="nucleotide sequence ID" value="NZ_MCAS01000037.1"/>
</dbReference>
<dbReference type="AlphaFoldDB" id="A0A420FUT0"/>
<feature type="signal peptide" evidence="1">
    <location>
        <begin position="1"/>
        <end position="17"/>
    </location>
</feature>